<evidence type="ECO:0000256" key="2">
    <source>
        <dbReference type="ARBA" id="ARBA00012135"/>
    </source>
</evidence>
<evidence type="ECO:0000256" key="6">
    <source>
        <dbReference type="ARBA" id="ARBA00022840"/>
    </source>
</evidence>
<organism evidence="8 9">
    <name type="scientific">Vibrio nigripulchritudo SOn1</name>
    <dbReference type="NCBI Taxonomy" id="1238450"/>
    <lineage>
        <taxon>Bacteria</taxon>
        <taxon>Pseudomonadati</taxon>
        <taxon>Pseudomonadota</taxon>
        <taxon>Gammaproteobacteria</taxon>
        <taxon>Vibrionales</taxon>
        <taxon>Vibrionaceae</taxon>
        <taxon>Vibrio</taxon>
    </lineage>
</organism>
<evidence type="ECO:0000256" key="1">
    <source>
        <dbReference type="ARBA" id="ARBA00004948"/>
    </source>
</evidence>
<dbReference type="SUPFAM" id="SSF53613">
    <property type="entry name" value="Ribokinase-like"/>
    <property type="match status" value="1"/>
</dbReference>
<dbReference type="GO" id="GO:0005829">
    <property type="term" value="C:cytosol"/>
    <property type="evidence" value="ECO:0007669"/>
    <property type="project" value="TreeGrafter"/>
</dbReference>
<accession>A0AAV2VJI1</accession>
<dbReference type="Gene3D" id="3.40.1190.20">
    <property type="match status" value="1"/>
</dbReference>
<dbReference type="NCBIfam" id="TIGR00097">
    <property type="entry name" value="HMP-P_kinase"/>
    <property type="match status" value="1"/>
</dbReference>
<dbReference type="GO" id="GO:0008902">
    <property type="term" value="F:hydroxymethylpyrimidine kinase activity"/>
    <property type="evidence" value="ECO:0007669"/>
    <property type="project" value="UniProtKB-EC"/>
</dbReference>
<comment type="caution">
    <text evidence="8">The sequence shown here is derived from an EMBL/GenBank/DDBJ whole genome shotgun (WGS) entry which is preliminary data.</text>
</comment>
<dbReference type="FunFam" id="3.40.1190.20:FF:000003">
    <property type="entry name" value="Phosphomethylpyrimidine kinase ThiD"/>
    <property type="match status" value="1"/>
</dbReference>
<dbReference type="EC" id="2.7.1.49" evidence="2"/>
<dbReference type="GO" id="GO:0009228">
    <property type="term" value="P:thiamine biosynthetic process"/>
    <property type="evidence" value="ECO:0007669"/>
    <property type="project" value="InterPro"/>
</dbReference>
<keyword evidence="5 8" id="KW-0418">Kinase</keyword>
<sequence>MTTQINHPSPSGVNTPIVLTIAGSDSGGGAGIQADIKAISATGSFACSAITAITSQNTQGVSAIFPIPLDHVESQLDAVFTDLNIAAVKVGMLADSGIIKVVANKIKQYKPKYLVVDPVMVATSGDLLLEESAISTLKAELLPLADVITPNLPEGAALTGNPVPESEADMESMIDQLRSLGCQSVLLKGGHLETSEYSTDLLIFPDKVESLNAKRVDTQNTHGTGCTLSSAIASYLAQGYELPEAVKLGKYYISNAIAHADELDIGQGHGPVHHFFPGHEDVR</sequence>
<keyword evidence="3 8" id="KW-0808">Transferase</keyword>
<evidence type="ECO:0000256" key="5">
    <source>
        <dbReference type="ARBA" id="ARBA00022777"/>
    </source>
</evidence>
<feature type="domain" description="Pyridoxamine kinase/Phosphomethylpyrimidine kinase" evidence="7">
    <location>
        <begin position="25"/>
        <end position="273"/>
    </location>
</feature>
<dbReference type="RefSeq" id="WP_022610539.1">
    <property type="nucleotide sequence ID" value="NZ_LK391965.1"/>
</dbReference>
<dbReference type="EMBL" id="CAOF01000031">
    <property type="protein sequence ID" value="CCO44835.1"/>
    <property type="molecule type" value="Genomic_DNA"/>
</dbReference>
<evidence type="ECO:0000313" key="9">
    <source>
        <dbReference type="Proteomes" id="UP000018211"/>
    </source>
</evidence>
<protein>
    <recommendedName>
        <fullName evidence="2">hydroxymethylpyrimidine kinase</fullName>
        <ecNumber evidence="2">2.7.1.49</ecNumber>
    </recommendedName>
</protein>
<dbReference type="AlphaFoldDB" id="A0AAV2VJI1"/>
<comment type="pathway">
    <text evidence="1">Cofactor biosynthesis; thiamine diphosphate biosynthesis.</text>
</comment>
<proteinExistence type="predicted"/>
<evidence type="ECO:0000259" key="7">
    <source>
        <dbReference type="Pfam" id="PF08543"/>
    </source>
</evidence>
<name>A0AAV2VJI1_9VIBR</name>
<evidence type="ECO:0000313" key="8">
    <source>
        <dbReference type="EMBL" id="CCO44835.1"/>
    </source>
</evidence>
<gene>
    <name evidence="8" type="primary">thiD</name>
    <name evidence="8" type="ORF">VIBNISOn1_1260070</name>
</gene>
<dbReference type="InterPro" id="IPR029056">
    <property type="entry name" value="Ribokinase-like"/>
</dbReference>
<dbReference type="InterPro" id="IPR013749">
    <property type="entry name" value="PM/HMP-P_kinase-1"/>
</dbReference>
<evidence type="ECO:0000256" key="4">
    <source>
        <dbReference type="ARBA" id="ARBA00022741"/>
    </source>
</evidence>
<dbReference type="InterPro" id="IPR004399">
    <property type="entry name" value="HMP/HMP-P_kinase_dom"/>
</dbReference>
<dbReference type="GO" id="GO:0005524">
    <property type="term" value="F:ATP binding"/>
    <property type="evidence" value="ECO:0007669"/>
    <property type="project" value="UniProtKB-KW"/>
</dbReference>
<keyword evidence="6" id="KW-0067">ATP-binding</keyword>
<dbReference type="PANTHER" id="PTHR20858:SF17">
    <property type="entry name" value="HYDROXYMETHYLPYRIMIDINE_PHOSPHOMETHYLPYRIMIDINE KINASE THI20-RELATED"/>
    <property type="match status" value="1"/>
</dbReference>
<dbReference type="Proteomes" id="UP000018211">
    <property type="component" value="Unassembled WGS sequence"/>
</dbReference>
<keyword evidence="4" id="KW-0547">Nucleotide-binding</keyword>
<dbReference type="CDD" id="cd01169">
    <property type="entry name" value="HMPP_kinase"/>
    <property type="match status" value="1"/>
</dbReference>
<dbReference type="PANTHER" id="PTHR20858">
    <property type="entry name" value="PHOSPHOMETHYLPYRIMIDINE KINASE"/>
    <property type="match status" value="1"/>
</dbReference>
<dbReference type="GO" id="GO:0008972">
    <property type="term" value="F:phosphomethylpyrimidine kinase activity"/>
    <property type="evidence" value="ECO:0007669"/>
    <property type="project" value="InterPro"/>
</dbReference>
<reference evidence="8 9" key="1">
    <citation type="journal article" date="2013" name="ISME J.">
        <title>Comparative genomics of pathogenic lineages of Vibrio nigripulchritudo identifies virulence-associated traits.</title>
        <authorList>
            <person name="Goudenege D."/>
            <person name="Labreuche Y."/>
            <person name="Krin E."/>
            <person name="Ansquer D."/>
            <person name="Mangenot S."/>
            <person name="Calteau A."/>
            <person name="Medigue C."/>
            <person name="Mazel D."/>
            <person name="Polz M.F."/>
            <person name="Le Roux F."/>
        </authorList>
    </citation>
    <scope>NUCLEOTIDE SEQUENCE [LARGE SCALE GENOMIC DNA]</scope>
    <source>
        <strain evidence="8 9">SOn1</strain>
    </source>
</reference>
<evidence type="ECO:0000256" key="3">
    <source>
        <dbReference type="ARBA" id="ARBA00022679"/>
    </source>
</evidence>
<dbReference type="Pfam" id="PF08543">
    <property type="entry name" value="Phos_pyr_kin"/>
    <property type="match status" value="1"/>
</dbReference>